<dbReference type="AlphaFoldDB" id="A0A318SIS8"/>
<proteinExistence type="predicted"/>
<gene>
    <name evidence="9" type="ORF">DES52_11423</name>
</gene>
<dbReference type="InterPro" id="IPR027417">
    <property type="entry name" value="P-loop_NTPase"/>
</dbReference>
<keyword evidence="5" id="KW-0408">Iron</keyword>
<dbReference type="InterPro" id="IPR038729">
    <property type="entry name" value="Rad50/SbcC_AAA"/>
</dbReference>
<keyword evidence="6" id="KW-0406">Ion transport</keyword>
<protein>
    <submittedName>
        <fullName evidence="9">Putative ATPase</fullName>
    </submittedName>
</protein>
<keyword evidence="2" id="KW-0813">Transport</keyword>
<reference evidence="9 10" key="1">
    <citation type="submission" date="2018-06" db="EMBL/GenBank/DDBJ databases">
        <title>Genomic Encyclopedia of Type Strains, Phase IV (KMG-IV): sequencing the most valuable type-strain genomes for metagenomic binning, comparative biology and taxonomic classification.</title>
        <authorList>
            <person name="Goeker M."/>
        </authorList>
    </citation>
    <scope>NUCLEOTIDE SEQUENCE [LARGE SCALE GENOMIC DNA]</scope>
    <source>
        <strain evidence="9 10">DSM 18048</strain>
    </source>
</reference>
<keyword evidence="4" id="KW-0410">Iron transport</keyword>
<evidence type="ECO:0000256" key="7">
    <source>
        <dbReference type="ARBA" id="ARBA00023136"/>
    </source>
</evidence>
<dbReference type="InterPro" id="IPR051535">
    <property type="entry name" value="Siderophore_ABC-ATPase"/>
</dbReference>
<dbReference type="Pfam" id="PF13304">
    <property type="entry name" value="AAA_21"/>
    <property type="match status" value="1"/>
</dbReference>
<sequence length="262" mass="29185">MHLTGLRFNPDGEPLPDGFPFSLSFVRDALDVSLTRPVTLLVGENGSGKSTFLEALARATELPTAGAHEAGDDPTLHAAVQLEPYLRLSWSRRTRRGLFLRAEDYFGFVRRADRMLSEAQENVRRIEAAEGSKSRRAFPYRRAIGELTALYGPGLDARSHGESFLAFFQARLTPGGLHLIDEPEAAMSPSRQLAFMSLVKDLVRAEAQFIIATHSPMLLALPAAQILLFDASGVREAVYEELEHVRLMREFLADPEAYLRYL</sequence>
<evidence type="ECO:0000313" key="10">
    <source>
        <dbReference type="Proteomes" id="UP000248326"/>
    </source>
</evidence>
<dbReference type="InterPro" id="IPR003593">
    <property type="entry name" value="AAA+_ATPase"/>
</dbReference>
<name>A0A318SIS8_9DEIO</name>
<evidence type="ECO:0000256" key="1">
    <source>
        <dbReference type="ARBA" id="ARBA00004202"/>
    </source>
</evidence>
<dbReference type="SMART" id="SM00382">
    <property type="entry name" value="AAA"/>
    <property type="match status" value="1"/>
</dbReference>
<evidence type="ECO:0000256" key="6">
    <source>
        <dbReference type="ARBA" id="ARBA00023065"/>
    </source>
</evidence>
<accession>A0A318SIS8</accession>
<dbReference type="PANTHER" id="PTHR42771">
    <property type="entry name" value="IRON(3+)-HYDROXAMATE IMPORT ATP-BINDING PROTEIN FHUC"/>
    <property type="match status" value="1"/>
</dbReference>
<evidence type="ECO:0000256" key="5">
    <source>
        <dbReference type="ARBA" id="ARBA00023004"/>
    </source>
</evidence>
<organism evidence="9 10">
    <name type="scientific">Deinococcus yavapaiensis KR-236</name>
    <dbReference type="NCBI Taxonomy" id="694435"/>
    <lineage>
        <taxon>Bacteria</taxon>
        <taxon>Thermotogati</taxon>
        <taxon>Deinococcota</taxon>
        <taxon>Deinococci</taxon>
        <taxon>Deinococcales</taxon>
        <taxon>Deinococcaceae</taxon>
        <taxon>Deinococcus</taxon>
    </lineage>
</organism>
<keyword evidence="7" id="KW-0472">Membrane</keyword>
<evidence type="ECO:0000256" key="2">
    <source>
        <dbReference type="ARBA" id="ARBA00022448"/>
    </source>
</evidence>
<dbReference type="PANTHER" id="PTHR42771:SF2">
    <property type="entry name" value="IRON(3+)-HYDROXAMATE IMPORT ATP-BINDING PROTEIN FHUC"/>
    <property type="match status" value="1"/>
</dbReference>
<dbReference type="Gene3D" id="3.40.50.300">
    <property type="entry name" value="P-loop containing nucleotide triphosphate hydrolases"/>
    <property type="match status" value="2"/>
</dbReference>
<comment type="subcellular location">
    <subcellularLocation>
        <location evidence="1">Cell membrane</location>
        <topology evidence="1">Peripheral membrane protein</topology>
    </subcellularLocation>
</comment>
<dbReference type="GO" id="GO:0016887">
    <property type="term" value="F:ATP hydrolysis activity"/>
    <property type="evidence" value="ECO:0007669"/>
    <property type="project" value="InterPro"/>
</dbReference>
<dbReference type="GO" id="GO:0005886">
    <property type="term" value="C:plasma membrane"/>
    <property type="evidence" value="ECO:0007669"/>
    <property type="project" value="UniProtKB-SubCell"/>
</dbReference>
<dbReference type="Proteomes" id="UP000248326">
    <property type="component" value="Unassembled WGS sequence"/>
</dbReference>
<dbReference type="InterPro" id="IPR003959">
    <property type="entry name" value="ATPase_AAA_core"/>
</dbReference>
<feature type="domain" description="AAA+ ATPase" evidence="8">
    <location>
        <begin position="35"/>
        <end position="233"/>
    </location>
</feature>
<dbReference type="GO" id="GO:0005524">
    <property type="term" value="F:ATP binding"/>
    <property type="evidence" value="ECO:0007669"/>
    <property type="project" value="InterPro"/>
</dbReference>
<dbReference type="RefSeq" id="WP_110887855.1">
    <property type="nucleotide sequence ID" value="NZ_QJSX01000014.1"/>
</dbReference>
<dbReference type="OrthoDB" id="9784297at2"/>
<dbReference type="GO" id="GO:0006826">
    <property type="term" value="P:iron ion transport"/>
    <property type="evidence" value="ECO:0007669"/>
    <property type="project" value="UniProtKB-KW"/>
</dbReference>
<comment type="caution">
    <text evidence="9">The sequence shown here is derived from an EMBL/GenBank/DDBJ whole genome shotgun (WGS) entry which is preliminary data.</text>
</comment>
<evidence type="ECO:0000259" key="8">
    <source>
        <dbReference type="SMART" id="SM00382"/>
    </source>
</evidence>
<dbReference type="EMBL" id="QJSX01000014">
    <property type="protein sequence ID" value="PYE51823.1"/>
    <property type="molecule type" value="Genomic_DNA"/>
</dbReference>
<dbReference type="GO" id="GO:0006302">
    <property type="term" value="P:double-strand break repair"/>
    <property type="evidence" value="ECO:0007669"/>
    <property type="project" value="InterPro"/>
</dbReference>
<dbReference type="Pfam" id="PF13476">
    <property type="entry name" value="AAA_23"/>
    <property type="match status" value="1"/>
</dbReference>
<keyword evidence="10" id="KW-1185">Reference proteome</keyword>
<evidence type="ECO:0000313" key="9">
    <source>
        <dbReference type="EMBL" id="PYE51823.1"/>
    </source>
</evidence>
<evidence type="ECO:0000256" key="3">
    <source>
        <dbReference type="ARBA" id="ARBA00022475"/>
    </source>
</evidence>
<evidence type="ECO:0000256" key="4">
    <source>
        <dbReference type="ARBA" id="ARBA00022496"/>
    </source>
</evidence>
<keyword evidence="3" id="KW-1003">Cell membrane</keyword>
<dbReference type="SUPFAM" id="SSF52540">
    <property type="entry name" value="P-loop containing nucleoside triphosphate hydrolases"/>
    <property type="match status" value="1"/>
</dbReference>